<protein>
    <submittedName>
        <fullName evidence="3">Uncharacterized protein LOC111132256</fullName>
    </submittedName>
</protein>
<dbReference type="OrthoDB" id="6069002at2759"/>
<dbReference type="SUPFAM" id="SSF63829">
    <property type="entry name" value="Calcium-dependent phosphotriesterase"/>
    <property type="match status" value="1"/>
</dbReference>
<dbReference type="Gene3D" id="2.120.10.30">
    <property type="entry name" value="TolB, C-terminal domain"/>
    <property type="match status" value="2"/>
</dbReference>
<reference evidence="3" key="1">
    <citation type="submission" date="2025-08" db="UniProtKB">
        <authorList>
            <consortium name="RefSeq"/>
        </authorList>
    </citation>
    <scope>IDENTIFICATION</scope>
    <source>
        <tissue evidence="3">Whole sample</tissue>
    </source>
</reference>
<organism evidence="2 3">
    <name type="scientific">Crassostrea virginica</name>
    <name type="common">Eastern oyster</name>
    <dbReference type="NCBI Taxonomy" id="6565"/>
    <lineage>
        <taxon>Eukaryota</taxon>
        <taxon>Metazoa</taxon>
        <taxon>Spiralia</taxon>
        <taxon>Lophotrochozoa</taxon>
        <taxon>Mollusca</taxon>
        <taxon>Bivalvia</taxon>
        <taxon>Autobranchia</taxon>
        <taxon>Pteriomorphia</taxon>
        <taxon>Ostreida</taxon>
        <taxon>Ostreoidea</taxon>
        <taxon>Ostreidae</taxon>
        <taxon>Crassostrea</taxon>
    </lineage>
</organism>
<evidence type="ECO:0000313" key="2">
    <source>
        <dbReference type="Proteomes" id="UP000694844"/>
    </source>
</evidence>
<gene>
    <name evidence="3" type="primary">LOC111132256</name>
</gene>
<dbReference type="InterPro" id="IPR011042">
    <property type="entry name" value="6-blade_b-propeller_TolB-like"/>
</dbReference>
<keyword evidence="2" id="KW-1185">Reference proteome</keyword>
<name>A0A8B8E8G9_CRAVI</name>
<dbReference type="KEGG" id="cvn:111132256"/>
<feature type="coiled-coil region" evidence="1">
    <location>
        <begin position="14"/>
        <end position="41"/>
    </location>
</feature>
<sequence>MSEKEDTETLIRTEHSLQEMSDEIEQILVRLEREVDAKSDESLFSFFDMAEKKLDRFEMPKKKITLAPPSFVTTTFCPSLMTRQFGVLEPQKREIKPKPKSARPKSPVPCRKSKVVNKRSVSIVYTLQVPGTIFSVCPVGNGTAWIGTGFRDKSVRQGALFLVDVDGNTTMTLKTGYNPLSLALTKSGNILFCSGLRCRLINFDDSGKITIFNDKATHTQGVATTKEYNVLISCMNDGKIIRMSEGGSVVETLENDSRGQKMVDSPLKLQENINGDICVLNGSGPEKCSNPKGKELICLSGGKVKFKYHGNTATQALMKPTFSDITCDKRRNILISDFYNDCVHLLDKTGKFLKYIGTKDDGIVNPEGIAIDSSGNVMLCSQNNLMYIENYMH</sequence>
<evidence type="ECO:0000256" key="1">
    <source>
        <dbReference type="SAM" id="Coils"/>
    </source>
</evidence>
<dbReference type="AlphaFoldDB" id="A0A8B8E8G9"/>
<accession>A0A8B8E8G9</accession>
<dbReference type="RefSeq" id="XP_022335756.1">
    <property type="nucleotide sequence ID" value="XM_022480048.1"/>
</dbReference>
<evidence type="ECO:0000313" key="3">
    <source>
        <dbReference type="RefSeq" id="XP_022335756.1"/>
    </source>
</evidence>
<dbReference type="GeneID" id="111132256"/>
<dbReference type="Proteomes" id="UP000694844">
    <property type="component" value="Chromosome 5"/>
</dbReference>
<proteinExistence type="predicted"/>
<keyword evidence="1" id="KW-0175">Coiled coil</keyword>